<evidence type="ECO:0000313" key="1">
    <source>
        <dbReference type="EMBL" id="MCV3214624.1"/>
    </source>
</evidence>
<gene>
    <name evidence="1" type="ORF">OGM63_14060</name>
</gene>
<evidence type="ECO:0000313" key="2">
    <source>
        <dbReference type="Proteomes" id="UP001526143"/>
    </source>
</evidence>
<organism evidence="1 2">
    <name type="scientific">Plectonema radiosum NIES-515</name>
    <dbReference type="NCBI Taxonomy" id="2986073"/>
    <lineage>
        <taxon>Bacteria</taxon>
        <taxon>Bacillati</taxon>
        <taxon>Cyanobacteriota</taxon>
        <taxon>Cyanophyceae</taxon>
        <taxon>Oscillatoriophycideae</taxon>
        <taxon>Oscillatoriales</taxon>
        <taxon>Microcoleaceae</taxon>
        <taxon>Plectonema</taxon>
    </lineage>
</organism>
<dbReference type="EMBL" id="JAOWRF010000211">
    <property type="protein sequence ID" value="MCV3214624.1"/>
    <property type="molecule type" value="Genomic_DNA"/>
</dbReference>
<keyword evidence="2" id="KW-1185">Reference proteome</keyword>
<comment type="caution">
    <text evidence="1">The sequence shown here is derived from an EMBL/GenBank/DDBJ whole genome shotgun (WGS) entry which is preliminary data.</text>
</comment>
<name>A0ABT3AZT1_9CYAN</name>
<reference evidence="1 2" key="1">
    <citation type="submission" date="2022-10" db="EMBL/GenBank/DDBJ databases">
        <title>Identification of biosynthetic pathway for the production of the potent trypsin inhibitor radiosumin.</title>
        <authorList>
            <person name="Fewer D.P."/>
            <person name="Delbaje E."/>
            <person name="Ouyang X."/>
            <person name="Agostino P.D."/>
            <person name="Wahlsten M."/>
            <person name="Jokela J."/>
            <person name="Permi P."/>
            <person name="Haapaniemi E."/>
            <person name="Koistinen H."/>
        </authorList>
    </citation>
    <scope>NUCLEOTIDE SEQUENCE [LARGE SCALE GENOMIC DNA]</scope>
    <source>
        <strain evidence="1 2">NIES-515</strain>
    </source>
</reference>
<protein>
    <submittedName>
        <fullName evidence="1">Uncharacterized protein</fullName>
    </submittedName>
</protein>
<sequence>MSCWITSVKLKKIAFRVVKINQTIKKDTLIKVDVKSKIDAIAKNPKRQQQLFKIFKEGSKIGKGICRTVVDSLGAIAKNRNTRNLHLAPRRSMLKIVPDYSAWF</sequence>
<proteinExistence type="predicted"/>
<dbReference type="Proteomes" id="UP001526143">
    <property type="component" value="Unassembled WGS sequence"/>
</dbReference>
<dbReference type="RefSeq" id="WP_263746200.1">
    <property type="nucleotide sequence ID" value="NZ_JAOWRF010000211.1"/>
</dbReference>
<accession>A0ABT3AZT1</accession>